<dbReference type="NCBIfam" id="TIGR00466">
    <property type="entry name" value="kdsB"/>
    <property type="match status" value="1"/>
</dbReference>
<comment type="catalytic activity">
    <reaction evidence="4">
        <text>3-deoxy-alpha-D-manno-oct-2-ulosonate + CTP = CMP-3-deoxy-beta-D-manno-octulosonate + diphosphate</text>
        <dbReference type="Rhea" id="RHEA:23448"/>
        <dbReference type="ChEBI" id="CHEBI:33019"/>
        <dbReference type="ChEBI" id="CHEBI:37563"/>
        <dbReference type="ChEBI" id="CHEBI:85986"/>
        <dbReference type="ChEBI" id="CHEBI:85987"/>
        <dbReference type="EC" id="2.7.7.38"/>
    </reaction>
</comment>
<keyword evidence="6" id="KW-1185">Reference proteome</keyword>
<accession>A0ABV1RDU1</accession>
<dbReference type="CDD" id="cd02517">
    <property type="entry name" value="CMP-KDO-Synthetase"/>
    <property type="match status" value="1"/>
</dbReference>
<dbReference type="EMBL" id="JBELOE010000080">
    <property type="protein sequence ID" value="MER2491079.1"/>
    <property type="molecule type" value="Genomic_DNA"/>
</dbReference>
<dbReference type="PANTHER" id="PTHR42866:SF2">
    <property type="entry name" value="3-DEOXY-MANNO-OCTULOSONATE CYTIDYLYLTRANSFERASE, MITOCHONDRIAL"/>
    <property type="match status" value="1"/>
</dbReference>
<comment type="function">
    <text evidence="4">Activates KDO (a required 8-carbon sugar) for incorporation into bacterial lipopolysaccharide in Gram-negative bacteria.</text>
</comment>
<organism evidence="5 6">
    <name type="scientific">Catenovulum sediminis</name>
    <dbReference type="NCBI Taxonomy" id="1740262"/>
    <lineage>
        <taxon>Bacteria</taxon>
        <taxon>Pseudomonadati</taxon>
        <taxon>Pseudomonadota</taxon>
        <taxon>Gammaproteobacteria</taxon>
        <taxon>Alteromonadales</taxon>
        <taxon>Alteromonadaceae</taxon>
        <taxon>Catenovulum</taxon>
    </lineage>
</organism>
<gene>
    <name evidence="4 5" type="primary">kdsB</name>
    <name evidence="5" type="ORF">ABS311_04205</name>
</gene>
<dbReference type="EC" id="2.7.7.38" evidence="4"/>
<dbReference type="RefSeq" id="WP_143869710.1">
    <property type="nucleotide sequence ID" value="NZ_CP041660.1"/>
</dbReference>
<keyword evidence="4" id="KW-0963">Cytoplasm</keyword>
<evidence type="ECO:0000256" key="4">
    <source>
        <dbReference type="HAMAP-Rule" id="MF_00057"/>
    </source>
</evidence>
<comment type="pathway">
    <text evidence="4">Nucleotide-sugar biosynthesis; CMP-3-deoxy-D-manno-octulosonate biosynthesis; CMP-3-deoxy-D-manno-octulosonate from 3-deoxy-D-manno-octulosonate and CTP: step 1/1.</text>
</comment>
<keyword evidence="1 4" id="KW-0808">Transferase</keyword>
<dbReference type="InterPro" id="IPR003329">
    <property type="entry name" value="Cytidylyl_trans"/>
</dbReference>
<reference evidence="5 6" key="1">
    <citation type="submission" date="2024-06" db="EMBL/GenBank/DDBJ databases">
        <authorList>
            <person name="Chen R.Y."/>
        </authorList>
    </citation>
    <scope>NUCLEOTIDE SEQUENCE [LARGE SCALE GENOMIC DNA]</scope>
    <source>
        <strain evidence="5 6">D2</strain>
    </source>
</reference>
<dbReference type="InterPro" id="IPR029044">
    <property type="entry name" value="Nucleotide-diphossugar_trans"/>
</dbReference>
<comment type="subcellular location">
    <subcellularLocation>
        <location evidence="4">Cytoplasm</location>
    </subcellularLocation>
</comment>
<dbReference type="NCBIfam" id="NF009905">
    <property type="entry name" value="PRK13368.1"/>
    <property type="match status" value="1"/>
</dbReference>
<evidence type="ECO:0000256" key="2">
    <source>
        <dbReference type="ARBA" id="ARBA00022695"/>
    </source>
</evidence>
<comment type="caution">
    <text evidence="5">The sequence shown here is derived from an EMBL/GenBank/DDBJ whole genome shotgun (WGS) entry which is preliminary data.</text>
</comment>
<keyword evidence="3 4" id="KW-0448">Lipopolysaccharide biosynthesis</keyword>
<sequence length="258" mass="29054">MSYTIVIPARYASTRFPGKPLVDMAGKTMLQRVYKQCKKTQAGKIVIATDDERIAEAAVSFGAEVVMTDKNHDSGTARIGEVIQKLSIKENEIVVNVQGDEPFIPPTVIDQVANNMSLYTEADMATLAVPIFEADELFNPNSVKVVTDKNGYALYFSRATIPYDRSRFVTPKDDMQIGQYYLRHIGIYAYRAEFVRQYLNWEPSPLEEAESLEQLRVLWHGEKIHVGIATETPPAGIDTPEDMERALEYIKNKKKKGA</sequence>
<name>A0ABV1RDU1_9ALTE</name>
<evidence type="ECO:0000256" key="3">
    <source>
        <dbReference type="ARBA" id="ARBA00022985"/>
    </source>
</evidence>
<dbReference type="HAMAP" id="MF_00057">
    <property type="entry name" value="KdsB"/>
    <property type="match status" value="1"/>
</dbReference>
<dbReference type="SUPFAM" id="SSF53448">
    <property type="entry name" value="Nucleotide-diphospho-sugar transferases"/>
    <property type="match status" value="1"/>
</dbReference>
<dbReference type="GO" id="GO:0008690">
    <property type="term" value="F:3-deoxy-manno-octulosonate cytidylyltransferase activity"/>
    <property type="evidence" value="ECO:0007669"/>
    <property type="project" value="UniProtKB-EC"/>
</dbReference>
<dbReference type="Gene3D" id="3.90.550.10">
    <property type="entry name" value="Spore Coat Polysaccharide Biosynthesis Protein SpsA, Chain A"/>
    <property type="match status" value="1"/>
</dbReference>
<comment type="similarity">
    <text evidence="4">Belongs to the KdsB family.</text>
</comment>
<dbReference type="PANTHER" id="PTHR42866">
    <property type="entry name" value="3-DEOXY-MANNO-OCTULOSONATE CYTIDYLYLTRANSFERASE"/>
    <property type="match status" value="1"/>
</dbReference>
<dbReference type="InterPro" id="IPR004528">
    <property type="entry name" value="KdsB"/>
</dbReference>
<evidence type="ECO:0000313" key="5">
    <source>
        <dbReference type="EMBL" id="MER2491079.1"/>
    </source>
</evidence>
<keyword evidence="2 4" id="KW-0548">Nucleotidyltransferase</keyword>
<dbReference type="Proteomes" id="UP001467690">
    <property type="component" value="Unassembled WGS sequence"/>
</dbReference>
<dbReference type="NCBIfam" id="NF003952">
    <property type="entry name" value="PRK05450.1-5"/>
    <property type="match status" value="1"/>
</dbReference>
<dbReference type="NCBIfam" id="NF003950">
    <property type="entry name" value="PRK05450.1-3"/>
    <property type="match status" value="1"/>
</dbReference>
<proteinExistence type="inferred from homology"/>
<protein>
    <recommendedName>
        <fullName evidence="4">3-deoxy-manno-octulosonate cytidylyltransferase</fullName>
        <ecNumber evidence="4">2.7.7.38</ecNumber>
    </recommendedName>
    <alternativeName>
        <fullName evidence="4">CMP-2-keto-3-deoxyoctulosonic acid synthase</fullName>
        <shortName evidence="4">CKS</shortName>
        <shortName evidence="4">CMP-KDO synthase</shortName>
    </alternativeName>
</protein>
<evidence type="ECO:0000313" key="6">
    <source>
        <dbReference type="Proteomes" id="UP001467690"/>
    </source>
</evidence>
<evidence type="ECO:0000256" key="1">
    <source>
        <dbReference type="ARBA" id="ARBA00022679"/>
    </source>
</evidence>
<dbReference type="Pfam" id="PF02348">
    <property type="entry name" value="CTP_transf_3"/>
    <property type="match status" value="1"/>
</dbReference>